<dbReference type="HOGENOM" id="CLU_075687_0_0_3"/>
<dbReference type="SMART" id="SM00363">
    <property type="entry name" value="S4"/>
    <property type="match status" value="1"/>
</dbReference>
<dbReference type="PANTHER" id="PTHR13633">
    <property type="entry name" value="MITOCHONDRIAL TRANSCRIPTION RESCUE FACTOR 1"/>
    <property type="match status" value="1"/>
</dbReference>
<accession>A2C714</accession>
<reference evidence="4 5" key="1">
    <citation type="journal article" date="2007" name="PLoS Genet.">
        <title>Patterns and implications of gene gain and loss in the evolution of Prochlorococcus.</title>
        <authorList>
            <person name="Kettler G.C."/>
            <person name="Martiny A.C."/>
            <person name="Huang K."/>
            <person name="Zucker J."/>
            <person name="Coleman M.L."/>
            <person name="Rodrigue S."/>
            <person name="Chen F."/>
            <person name="Lapidus A."/>
            <person name="Ferriera S."/>
            <person name="Johnson J."/>
            <person name="Steglich C."/>
            <person name="Church G.M."/>
            <person name="Richardson P."/>
            <person name="Chisholm S.W."/>
        </authorList>
    </citation>
    <scope>NUCLEOTIDE SEQUENCE [LARGE SCALE GENOMIC DNA]</scope>
    <source>
        <strain evidence="4 5">MIT 9303</strain>
    </source>
</reference>
<dbReference type="SUPFAM" id="SSF55174">
    <property type="entry name" value="Alpha-L RNA-binding motif"/>
    <property type="match status" value="1"/>
</dbReference>
<evidence type="ECO:0000256" key="2">
    <source>
        <dbReference type="SAM" id="MobiDB-lite"/>
    </source>
</evidence>
<evidence type="ECO:0000313" key="5">
    <source>
        <dbReference type="Proteomes" id="UP000002274"/>
    </source>
</evidence>
<sequence>MAAAAGDTDGHRFALESATRSKSPRLNEPQRTVILPRQELLKGCLDPQGMEALLVQADSVLRTWQPSWSAFVSAPLREQALHRFATLTDLHWHADGGHPGAERQRLCCSRCEDHHHPTPSQAAPIHGLLLHGNFLFDSPSPTDLRQALEAIDTRPEQLGDLWIRGDRGAQALCTPELAVNLDGRSSKVREVEITCEAVAVTQLQPPAHRLTRRLNSVEASCRIDAIASAGFGLSRAKVVNQIKQGHLRLNWEPVRQTSRELVVGDRLQLQGRGTLKVLALEMTKRQRWRVEMLRH</sequence>
<feature type="region of interest" description="Disordered" evidence="2">
    <location>
        <begin position="1"/>
        <end position="29"/>
    </location>
</feature>
<keyword evidence="1" id="KW-0694">RNA-binding</keyword>
<dbReference type="EMBL" id="CP000554">
    <property type="protein sequence ID" value="ABM77274.1"/>
    <property type="molecule type" value="Genomic_DNA"/>
</dbReference>
<gene>
    <name evidence="4" type="ordered locus">P9303_05221</name>
</gene>
<dbReference type="AlphaFoldDB" id="A2C714"/>
<dbReference type="KEGG" id="pmf:P9303_05221"/>
<dbReference type="CDD" id="cd00165">
    <property type="entry name" value="S4"/>
    <property type="match status" value="1"/>
</dbReference>
<dbReference type="Pfam" id="PF01479">
    <property type="entry name" value="S4"/>
    <property type="match status" value="1"/>
</dbReference>
<dbReference type="InterPro" id="IPR036986">
    <property type="entry name" value="S4_RNA-bd_sf"/>
</dbReference>
<name>A2C714_PROM3</name>
<dbReference type="Proteomes" id="UP000002274">
    <property type="component" value="Chromosome"/>
</dbReference>
<dbReference type="InterPro" id="IPR017506">
    <property type="entry name" value="PSII_S4"/>
</dbReference>
<protein>
    <submittedName>
        <fullName evidence="4">Uncharacterized conserved protein, contains S4-like domain</fullName>
    </submittedName>
</protein>
<dbReference type="STRING" id="59922.P9303_05221"/>
<dbReference type="Gene3D" id="3.10.290.10">
    <property type="entry name" value="RNA-binding S4 domain"/>
    <property type="match status" value="1"/>
</dbReference>
<evidence type="ECO:0000259" key="3">
    <source>
        <dbReference type="SMART" id="SM00363"/>
    </source>
</evidence>
<dbReference type="PROSITE" id="PS50889">
    <property type="entry name" value="S4"/>
    <property type="match status" value="1"/>
</dbReference>
<dbReference type="NCBIfam" id="TIGR03069">
    <property type="entry name" value="PS_II_S4"/>
    <property type="match status" value="1"/>
</dbReference>
<dbReference type="GO" id="GO:0003723">
    <property type="term" value="F:RNA binding"/>
    <property type="evidence" value="ECO:0007669"/>
    <property type="project" value="UniProtKB-KW"/>
</dbReference>
<proteinExistence type="predicted"/>
<feature type="domain" description="RNA-binding S4" evidence="3">
    <location>
        <begin position="221"/>
        <end position="283"/>
    </location>
</feature>
<evidence type="ECO:0000313" key="4">
    <source>
        <dbReference type="EMBL" id="ABM77274.1"/>
    </source>
</evidence>
<dbReference type="PANTHER" id="PTHR13633:SF3">
    <property type="entry name" value="MITOCHONDRIAL TRANSCRIPTION RESCUE FACTOR 1"/>
    <property type="match status" value="1"/>
</dbReference>
<organism evidence="4 5">
    <name type="scientific">Prochlorococcus marinus (strain MIT 9303)</name>
    <dbReference type="NCBI Taxonomy" id="59922"/>
    <lineage>
        <taxon>Bacteria</taxon>
        <taxon>Bacillati</taxon>
        <taxon>Cyanobacteriota</taxon>
        <taxon>Cyanophyceae</taxon>
        <taxon>Synechococcales</taxon>
        <taxon>Prochlorococcaceae</taxon>
        <taxon>Prochlorococcus</taxon>
    </lineage>
</organism>
<evidence type="ECO:0000256" key="1">
    <source>
        <dbReference type="PROSITE-ProRule" id="PRU00182"/>
    </source>
</evidence>
<dbReference type="InterPro" id="IPR002942">
    <property type="entry name" value="S4_RNA-bd"/>
</dbReference>